<proteinExistence type="predicted"/>
<evidence type="ECO:0000256" key="1">
    <source>
        <dbReference type="SAM" id="Phobius"/>
    </source>
</evidence>
<protein>
    <recommendedName>
        <fullName evidence="4">DUF2140 family protein</fullName>
    </recommendedName>
</protein>
<dbReference type="Pfam" id="PF09911">
    <property type="entry name" value="DUF2140"/>
    <property type="match status" value="1"/>
</dbReference>
<evidence type="ECO:0000313" key="2">
    <source>
        <dbReference type="EMBL" id="CAD2077526.1"/>
    </source>
</evidence>
<comment type="caution">
    <text evidence="2">The sequence shown here is derived from an EMBL/GenBank/DDBJ whole genome shotgun (WGS) entry which is preliminary data.</text>
</comment>
<dbReference type="AlphaFoldDB" id="A0A6V7RJJ7"/>
<gene>
    <name evidence="2" type="ORF">JEOSCH030_01323</name>
</gene>
<keyword evidence="1" id="KW-0472">Membrane</keyword>
<sequence>MNFKNKWKLSFLILLGINVLVVISIVLMIVLAPKYDEEIAESPSKQTDIQVITNNETIENIINQYIETDDLSVKIDKTSVLLNTKYPVLGKSIDIDIQVDPIVHKDKIILNLVKVDIMNLPISGDYVYSFMKNYIPLEEGLSYSNDRKAIIVDSSIFTKEMDMDVTINNIDYKNDAWYFSIDNLFKE</sequence>
<keyword evidence="1" id="KW-0812">Transmembrane</keyword>
<feature type="transmembrane region" description="Helical" evidence="1">
    <location>
        <begin position="12"/>
        <end position="32"/>
    </location>
</feature>
<evidence type="ECO:0008006" key="4">
    <source>
        <dbReference type="Google" id="ProtNLM"/>
    </source>
</evidence>
<accession>A0A6V7RJJ7</accession>
<keyword evidence="3" id="KW-1185">Reference proteome</keyword>
<dbReference type="Proteomes" id="UP000521032">
    <property type="component" value="Unassembled WGS sequence"/>
</dbReference>
<dbReference type="InterPro" id="IPR018672">
    <property type="entry name" value="DUF2140"/>
</dbReference>
<organism evidence="2 3">
    <name type="scientific">Phocicoccus schoeneichii</name>
    <dbReference type="NCBI Taxonomy" id="1812261"/>
    <lineage>
        <taxon>Bacteria</taxon>
        <taxon>Bacillati</taxon>
        <taxon>Bacillota</taxon>
        <taxon>Bacilli</taxon>
        <taxon>Bacillales</taxon>
        <taxon>Salinicoccaceae</taxon>
        <taxon>Phocicoccus</taxon>
    </lineage>
</organism>
<dbReference type="RefSeq" id="WP_186087975.1">
    <property type="nucleotide sequence ID" value="NZ_BMDB01000001.1"/>
</dbReference>
<keyword evidence="1" id="KW-1133">Transmembrane helix</keyword>
<evidence type="ECO:0000313" key="3">
    <source>
        <dbReference type="Proteomes" id="UP000521032"/>
    </source>
</evidence>
<name>A0A6V7RJJ7_9BACL</name>
<reference evidence="2 3" key="1">
    <citation type="submission" date="2020-07" db="EMBL/GenBank/DDBJ databases">
        <authorList>
            <person name="Criscuolo A."/>
        </authorList>
    </citation>
    <scope>NUCLEOTIDE SEQUENCE [LARGE SCALE GENOMIC DNA]</scope>
    <source>
        <strain evidence="3">CIP 111030</strain>
    </source>
</reference>
<dbReference type="EMBL" id="CAJEWE010000010">
    <property type="protein sequence ID" value="CAD2077526.1"/>
    <property type="molecule type" value="Genomic_DNA"/>
</dbReference>